<proteinExistence type="predicted"/>
<dbReference type="AlphaFoldDB" id="A0A6G0TW63"/>
<keyword evidence="2" id="KW-1185">Reference proteome</keyword>
<sequence length="183" mass="22076">MLQFQTLGGGFLWQSEYPWCIIEVKKHFPTVFKKNYRKTGIFTQNQFSTKSIFLYTNVYVSVIYIQLNLKKIYLSVPFEVFLLKKSKIISHNFFYKLILKLKNHKSFCFSISFPSSSYRENSKHRYRKNFKIHGLNFFLLAFEVQILTKIPQKHEYLQIILVENVIRDFSYVWLTIIIKILKF</sequence>
<name>A0A6G0TW63_APHGL</name>
<accession>A0A6G0TW63</accession>
<reference evidence="1 2" key="1">
    <citation type="submission" date="2019-08" db="EMBL/GenBank/DDBJ databases">
        <title>The genome of the soybean aphid Biotype 1, its phylome, world population structure and adaptation to the North American continent.</title>
        <authorList>
            <person name="Giordano R."/>
            <person name="Donthu R.K."/>
            <person name="Hernandez A.G."/>
            <person name="Wright C.L."/>
            <person name="Zimin A.V."/>
        </authorList>
    </citation>
    <scope>NUCLEOTIDE SEQUENCE [LARGE SCALE GENOMIC DNA]</scope>
    <source>
        <tissue evidence="1">Whole aphids</tissue>
    </source>
</reference>
<organism evidence="1 2">
    <name type="scientific">Aphis glycines</name>
    <name type="common">Soybean aphid</name>
    <dbReference type="NCBI Taxonomy" id="307491"/>
    <lineage>
        <taxon>Eukaryota</taxon>
        <taxon>Metazoa</taxon>
        <taxon>Ecdysozoa</taxon>
        <taxon>Arthropoda</taxon>
        <taxon>Hexapoda</taxon>
        <taxon>Insecta</taxon>
        <taxon>Pterygota</taxon>
        <taxon>Neoptera</taxon>
        <taxon>Paraneoptera</taxon>
        <taxon>Hemiptera</taxon>
        <taxon>Sternorrhyncha</taxon>
        <taxon>Aphidomorpha</taxon>
        <taxon>Aphidoidea</taxon>
        <taxon>Aphididae</taxon>
        <taxon>Aphidini</taxon>
        <taxon>Aphis</taxon>
        <taxon>Aphis</taxon>
    </lineage>
</organism>
<evidence type="ECO:0000313" key="1">
    <source>
        <dbReference type="EMBL" id="KAE9539820.1"/>
    </source>
</evidence>
<evidence type="ECO:0000313" key="2">
    <source>
        <dbReference type="Proteomes" id="UP000475862"/>
    </source>
</evidence>
<dbReference type="EMBL" id="VYZN01000014">
    <property type="protein sequence ID" value="KAE9539820.1"/>
    <property type="molecule type" value="Genomic_DNA"/>
</dbReference>
<gene>
    <name evidence="1" type="ORF">AGLY_005072</name>
</gene>
<protein>
    <submittedName>
        <fullName evidence="1">Uncharacterized protein</fullName>
    </submittedName>
</protein>
<comment type="caution">
    <text evidence="1">The sequence shown here is derived from an EMBL/GenBank/DDBJ whole genome shotgun (WGS) entry which is preliminary data.</text>
</comment>
<dbReference type="Proteomes" id="UP000475862">
    <property type="component" value="Unassembled WGS sequence"/>
</dbReference>